<name>A0A6I4U0R6_9SPHN</name>
<feature type="transmembrane region" description="Helical" evidence="1">
    <location>
        <begin position="153"/>
        <end position="170"/>
    </location>
</feature>
<protein>
    <submittedName>
        <fullName evidence="2">Uncharacterized protein</fullName>
    </submittedName>
</protein>
<keyword evidence="1" id="KW-0472">Membrane</keyword>
<dbReference type="RefSeq" id="WP_160616233.1">
    <property type="nucleotide sequence ID" value="NZ_WTYR01000001.1"/>
</dbReference>
<feature type="transmembrane region" description="Helical" evidence="1">
    <location>
        <begin position="38"/>
        <end position="60"/>
    </location>
</feature>
<keyword evidence="1" id="KW-1133">Transmembrane helix</keyword>
<reference evidence="2 3" key="1">
    <citation type="submission" date="2019-12" db="EMBL/GenBank/DDBJ databases">
        <title>Genomic-based taxomic classification of the family Erythrobacteraceae.</title>
        <authorList>
            <person name="Xu L."/>
        </authorList>
    </citation>
    <scope>NUCLEOTIDE SEQUENCE [LARGE SCALE GENOMIC DNA]</scope>
    <source>
        <strain evidence="2 3">LMG 29519</strain>
    </source>
</reference>
<proteinExistence type="predicted"/>
<feature type="transmembrane region" description="Helical" evidence="1">
    <location>
        <begin position="119"/>
        <end position="141"/>
    </location>
</feature>
<dbReference type="OrthoDB" id="8777999at2"/>
<sequence length="187" mass="20741">MTDFTFWTAREETAQFSAPGECAKRATRFERTIRNRNLVEFVAGGLVLVMFGAAAIGALAYGLWDFGAAFLAGFIGVGFVLWHLHSAGSNLARQPESDCRTHYRRQLDRQRQLLESVPLWYLAPMLPGILGVYGAVGFRVARNQGWHTALEGIGLPLAGTVVFFAFVAWLNRATARGLAREIDRLDH</sequence>
<dbReference type="EMBL" id="WTYR01000001">
    <property type="protein sequence ID" value="MXP09550.1"/>
    <property type="molecule type" value="Genomic_DNA"/>
</dbReference>
<keyword evidence="3" id="KW-1185">Reference proteome</keyword>
<evidence type="ECO:0000313" key="3">
    <source>
        <dbReference type="Proteomes" id="UP000429229"/>
    </source>
</evidence>
<dbReference type="AlphaFoldDB" id="A0A6I4U0R6"/>
<dbReference type="Proteomes" id="UP000429229">
    <property type="component" value="Unassembled WGS sequence"/>
</dbReference>
<comment type="caution">
    <text evidence="2">The sequence shown here is derived from an EMBL/GenBank/DDBJ whole genome shotgun (WGS) entry which is preliminary data.</text>
</comment>
<evidence type="ECO:0000313" key="2">
    <source>
        <dbReference type="EMBL" id="MXP09550.1"/>
    </source>
</evidence>
<gene>
    <name evidence="2" type="ORF">GRI68_05105</name>
</gene>
<organism evidence="2 3">
    <name type="scientific">Alteriqipengyuania halimionae</name>
    <dbReference type="NCBI Taxonomy" id="1926630"/>
    <lineage>
        <taxon>Bacteria</taxon>
        <taxon>Pseudomonadati</taxon>
        <taxon>Pseudomonadota</taxon>
        <taxon>Alphaproteobacteria</taxon>
        <taxon>Sphingomonadales</taxon>
        <taxon>Erythrobacteraceae</taxon>
        <taxon>Alteriqipengyuania</taxon>
    </lineage>
</organism>
<evidence type="ECO:0000256" key="1">
    <source>
        <dbReference type="SAM" id="Phobius"/>
    </source>
</evidence>
<keyword evidence="1" id="KW-0812">Transmembrane</keyword>
<feature type="transmembrane region" description="Helical" evidence="1">
    <location>
        <begin position="66"/>
        <end position="84"/>
    </location>
</feature>
<accession>A0A6I4U0R6</accession>